<gene>
    <name evidence="2" type="ORF">F5985_13840</name>
</gene>
<feature type="region of interest" description="Disordered" evidence="1">
    <location>
        <begin position="1"/>
        <end position="26"/>
    </location>
</feature>
<dbReference type="AlphaFoldDB" id="A0A7C9N3Q3"/>
<evidence type="ECO:0000313" key="3">
    <source>
        <dbReference type="Proteomes" id="UP000481947"/>
    </source>
</evidence>
<dbReference type="Proteomes" id="UP000481947">
    <property type="component" value="Unassembled WGS sequence"/>
</dbReference>
<reference evidence="2 3" key="1">
    <citation type="submission" date="2019-09" db="EMBL/GenBank/DDBJ databases">
        <title>Identification of Malikia spinosa a prominent benzene-, toluene-, and ethylbenzene-degrading bacterium: enrichment, isolation and whole genome sequencing.</title>
        <authorList>
            <person name="Tancsics A."/>
            <person name="Revesz F."/>
            <person name="Kriszt B."/>
        </authorList>
    </citation>
    <scope>NUCLEOTIDE SEQUENCE [LARGE SCALE GENOMIC DNA]</scope>
    <source>
        <strain evidence="2 3">AB6</strain>
    </source>
</reference>
<proteinExistence type="predicted"/>
<evidence type="ECO:0000313" key="2">
    <source>
        <dbReference type="EMBL" id="MYZ53180.1"/>
    </source>
</evidence>
<protein>
    <submittedName>
        <fullName evidence="2">Uncharacterized protein</fullName>
    </submittedName>
</protein>
<sequence length="153" mass="15757">MTTGRALELPGLDGVGPPARRRALPASRADKARAALAQRKAAASVTIEAALDAIHQATTPEALKAAGDLAAQLASDEEKGIARDAYTTRKAQLLAAPKVDAETGELLQPAFPAMQPAIATRTRPASVISWSGRRSESGAVEAAAPPIAENMQA</sequence>
<name>A0A7C9N3Q3_9BURK</name>
<feature type="region of interest" description="Disordered" evidence="1">
    <location>
        <begin position="129"/>
        <end position="153"/>
    </location>
</feature>
<dbReference type="EMBL" id="VYSB01000016">
    <property type="protein sequence ID" value="MYZ53180.1"/>
    <property type="molecule type" value="Genomic_DNA"/>
</dbReference>
<evidence type="ECO:0000256" key="1">
    <source>
        <dbReference type="SAM" id="MobiDB-lite"/>
    </source>
</evidence>
<comment type="caution">
    <text evidence="2">The sequence shown here is derived from an EMBL/GenBank/DDBJ whole genome shotgun (WGS) entry which is preliminary data.</text>
</comment>
<dbReference type="RefSeq" id="WP_161125841.1">
    <property type="nucleotide sequence ID" value="NZ_VYSB01000016.1"/>
</dbReference>
<accession>A0A7C9N3Q3</accession>
<organism evidence="2 3">
    <name type="scientific">Malikia spinosa</name>
    <dbReference type="NCBI Taxonomy" id="86180"/>
    <lineage>
        <taxon>Bacteria</taxon>
        <taxon>Pseudomonadati</taxon>
        <taxon>Pseudomonadota</taxon>
        <taxon>Betaproteobacteria</taxon>
        <taxon>Burkholderiales</taxon>
        <taxon>Comamonadaceae</taxon>
        <taxon>Malikia</taxon>
    </lineage>
</organism>